<comment type="caution">
    <text evidence="1">The sequence shown here is derived from an EMBL/GenBank/DDBJ whole genome shotgun (WGS) entry which is preliminary data.</text>
</comment>
<reference evidence="1 2" key="1">
    <citation type="journal article" date="2019" name="Sci. Rep.">
        <title>Orb-weaving spider Araneus ventricosus genome elucidates the spidroin gene catalogue.</title>
        <authorList>
            <person name="Kono N."/>
            <person name="Nakamura H."/>
            <person name="Ohtoshi R."/>
            <person name="Moran D.A.P."/>
            <person name="Shinohara A."/>
            <person name="Yoshida Y."/>
            <person name="Fujiwara M."/>
            <person name="Mori M."/>
            <person name="Tomita M."/>
            <person name="Arakawa K."/>
        </authorList>
    </citation>
    <scope>NUCLEOTIDE SEQUENCE [LARGE SCALE GENOMIC DNA]</scope>
</reference>
<dbReference type="Proteomes" id="UP000499080">
    <property type="component" value="Unassembled WGS sequence"/>
</dbReference>
<organism evidence="1 2">
    <name type="scientific">Araneus ventricosus</name>
    <name type="common">Orbweaver spider</name>
    <name type="synonym">Epeira ventricosa</name>
    <dbReference type="NCBI Taxonomy" id="182803"/>
    <lineage>
        <taxon>Eukaryota</taxon>
        <taxon>Metazoa</taxon>
        <taxon>Ecdysozoa</taxon>
        <taxon>Arthropoda</taxon>
        <taxon>Chelicerata</taxon>
        <taxon>Arachnida</taxon>
        <taxon>Araneae</taxon>
        <taxon>Araneomorphae</taxon>
        <taxon>Entelegynae</taxon>
        <taxon>Araneoidea</taxon>
        <taxon>Araneidae</taxon>
        <taxon>Araneus</taxon>
    </lineage>
</organism>
<gene>
    <name evidence="1" type="ORF">AVEN_188961_1</name>
</gene>
<evidence type="ECO:0000313" key="1">
    <source>
        <dbReference type="EMBL" id="GBM77953.1"/>
    </source>
</evidence>
<accession>A0A4Y2IJH5</accession>
<protein>
    <submittedName>
        <fullName evidence="1">Uncharacterized protein</fullName>
    </submittedName>
</protein>
<dbReference type="AlphaFoldDB" id="A0A4Y2IJH5"/>
<dbReference type="EMBL" id="BGPR01002722">
    <property type="protein sequence ID" value="GBM77953.1"/>
    <property type="molecule type" value="Genomic_DNA"/>
</dbReference>
<name>A0A4Y2IJH5_ARAVE</name>
<sequence length="111" mass="12231">MPLLSGETLFPIDFVPLSILIGYCQSHGSKKDAIWGGSRHFVRSQMIKTTPDLAGPSPMLRTALAEGHSAPDYDLACSRPTYTAELLRNRVLNPLSLGSKHYYEATPKLLM</sequence>
<proteinExistence type="predicted"/>
<keyword evidence="2" id="KW-1185">Reference proteome</keyword>
<evidence type="ECO:0000313" key="2">
    <source>
        <dbReference type="Proteomes" id="UP000499080"/>
    </source>
</evidence>